<evidence type="ECO:0000259" key="2">
    <source>
        <dbReference type="PROSITE" id="PS51502"/>
    </source>
</evidence>
<accession>A0ABT1U1R9</accession>
<evidence type="ECO:0000313" key="4">
    <source>
        <dbReference type="Proteomes" id="UP001524586"/>
    </source>
</evidence>
<proteinExistence type="predicted"/>
<reference evidence="3 4" key="1">
    <citation type="submission" date="2022-07" db="EMBL/GenBank/DDBJ databases">
        <title>Methylomonas rivi sp. nov., Methylomonas rosea sp. nov., Methylomonas aureus sp. nov. and Methylomonas subterranea sp. nov., four novel methanotrophs isolated from a freshwater creek and the deep terrestrial subsurface.</title>
        <authorList>
            <person name="Abin C."/>
            <person name="Sankaranarayanan K."/>
            <person name="Garner C."/>
            <person name="Sindelar R."/>
            <person name="Kotary K."/>
            <person name="Garner R."/>
            <person name="Barclay S."/>
            <person name="Lawson P."/>
            <person name="Krumholz L."/>
        </authorList>
    </citation>
    <scope>NUCLEOTIDE SEQUENCE [LARGE SCALE GENOMIC DNA]</scope>
    <source>
        <strain evidence="3 4">WSC-6</strain>
    </source>
</reference>
<organism evidence="3 4">
    <name type="scientific">Methylomonas rivi</name>
    <dbReference type="NCBI Taxonomy" id="2952226"/>
    <lineage>
        <taxon>Bacteria</taxon>
        <taxon>Pseudomonadati</taxon>
        <taxon>Pseudomonadota</taxon>
        <taxon>Gammaproteobacteria</taxon>
        <taxon>Methylococcales</taxon>
        <taxon>Methylococcaceae</taxon>
        <taxon>Methylomonas</taxon>
    </lineage>
</organism>
<evidence type="ECO:0000313" key="3">
    <source>
        <dbReference type="EMBL" id="MCQ8127754.1"/>
    </source>
</evidence>
<dbReference type="InterPro" id="IPR011008">
    <property type="entry name" value="Dimeric_a/b-barrel"/>
</dbReference>
<dbReference type="Gene3D" id="3.30.70.100">
    <property type="match status" value="1"/>
</dbReference>
<dbReference type="RefSeq" id="WP_256614132.1">
    <property type="nucleotide sequence ID" value="NZ_JANIBK010000015.1"/>
</dbReference>
<protein>
    <submittedName>
        <fullName evidence="3">Dabb family protein</fullName>
    </submittedName>
</protein>
<feature type="signal peptide" evidence="1">
    <location>
        <begin position="1"/>
        <end position="19"/>
    </location>
</feature>
<dbReference type="PROSITE" id="PS51257">
    <property type="entry name" value="PROKAR_LIPOPROTEIN"/>
    <property type="match status" value="1"/>
</dbReference>
<sequence>MIRRLLILSAIFLSGCASAPIAQQPRLHHLVVVWLKQPGDASLRQRYIDESKALAKLPGVLAYDVGTPAQAKQRRGSAALDESYDVAIAGVFENQSAFETFLQHPEYGRVAREVLRPMVERYRVYDFVER</sequence>
<gene>
    <name evidence="3" type="ORF">NP596_04700</name>
</gene>
<dbReference type="SUPFAM" id="SSF54909">
    <property type="entry name" value="Dimeric alpha+beta barrel"/>
    <property type="match status" value="1"/>
</dbReference>
<dbReference type="PROSITE" id="PS51502">
    <property type="entry name" value="S_R_A_B_BARREL"/>
    <property type="match status" value="1"/>
</dbReference>
<dbReference type="Proteomes" id="UP001524586">
    <property type="component" value="Unassembled WGS sequence"/>
</dbReference>
<dbReference type="Pfam" id="PF07876">
    <property type="entry name" value="Dabb"/>
    <property type="match status" value="1"/>
</dbReference>
<name>A0ABT1U1R9_9GAMM</name>
<feature type="domain" description="Stress-response A/B barrel" evidence="2">
    <location>
        <begin position="27"/>
        <end position="127"/>
    </location>
</feature>
<dbReference type="InterPro" id="IPR013097">
    <property type="entry name" value="Dabb"/>
</dbReference>
<dbReference type="SMART" id="SM00886">
    <property type="entry name" value="Dabb"/>
    <property type="match status" value="1"/>
</dbReference>
<dbReference type="EMBL" id="JANIBK010000015">
    <property type="protein sequence ID" value="MCQ8127754.1"/>
    <property type="molecule type" value="Genomic_DNA"/>
</dbReference>
<keyword evidence="4" id="KW-1185">Reference proteome</keyword>
<feature type="chain" id="PRO_5045997302" evidence="1">
    <location>
        <begin position="20"/>
        <end position="130"/>
    </location>
</feature>
<evidence type="ECO:0000256" key="1">
    <source>
        <dbReference type="SAM" id="SignalP"/>
    </source>
</evidence>
<comment type="caution">
    <text evidence="3">The sequence shown here is derived from an EMBL/GenBank/DDBJ whole genome shotgun (WGS) entry which is preliminary data.</text>
</comment>
<keyword evidence="1" id="KW-0732">Signal</keyword>